<dbReference type="Gramene" id="TKV94341">
    <property type="protein sequence ID" value="TKV94341"/>
    <property type="gene ID" value="SEVIR_9G287950v2"/>
</dbReference>
<protein>
    <submittedName>
        <fullName evidence="2">Uncharacterized protein</fullName>
    </submittedName>
</protein>
<keyword evidence="1" id="KW-0472">Membrane</keyword>
<dbReference type="AlphaFoldDB" id="A0A4U6T0A8"/>
<proteinExistence type="predicted"/>
<reference evidence="2" key="1">
    <citation type="submission" date="2019-03" db="EMBL/GenBank/DDBJ databases">
        <title>WGS assembly of Setaria viridis.</title>
        <authorList>
            <person name="Huang P."/>
            <person name="Jenkins J."/>
            <person name="Grimwood J."/>
            <person name="Barry K."/>
            <person name="Healey A."/>
            <person name="Mamidi S."/>
            <person name="Sreedasyam A."/>
            <person name="Shu S."/>
            <person name="Feldman M."/>
            <person name="Wu J."/>
            <person name="Yu Y."/>
            <person name="Chen C."/>
            <person name="Johnson J."/>
            <person name="Rokhsar D."/>
            <person name="Baxter I."/>
            <person name="Schmutz J."/>
            <person name="Brutnell T."/>
            <person name="Kellogg E."/>
        </authorList>
    </citation>
    <scope>NUCLEOTIDE SEQUENCE [LARGE SCALE GENOMIC DNA]</scope>
</reference>
<dbReference type="Proteomes" id="UP000298652">
    <property type="component" value="Chromosome 9"/>
</dbReference>
<name>A0A4U6T0A8_SETVI</name>
<feature type="transmembrane region" description="Helical" evidence="1">
    <location>
        <begin position="12"/>
        <end position="36"/>
    </location>
</feature>
<keyword evidence="3" id="KW-1185">Reference proteome</keyword>
<sequence>MLLGCRKVQSMAILYLAERFLLFVASSVPFILLLVVSSGS</sequence>
<evidence type="ECO:0000256" key="1">
    <source>
        <dbReference type="SAM" id="Phobius"/>
    </source>
</evidence>
<accession>A0A4U6T0A8</accession>
<gene>
    <name evidence="2" type="ORF">SEVIR_9G287950v2</name>
</gene>
<evidence type="ECO:0000313" key="3">
    <source>
        <dbReference type="Proteomes" id="UP000298652"/>
    </source>
</evidence>
<dbReference type="EMBL" id="CM016560">
    <property type="protein sequence ID" value="TKV94341.1"/>
    <property type="molecule type" value="Genomic_DNA"/>
</dbReference>
<keyword evidence="1" id="KW-1133">Transmembrane helix</keyword>
<organism evidence="2 3">
    <name type="scientific">Setaria viridis</name>
    <name type="common">Green bristlegrass</name>
    <name type="synonym">Setaria italica subsp. viridis</name>
    <dbReference type="NCBI Taxonomy" id="4556"/>
    <lineage>
        <taxon>Eukaryota</taxon>
        <taxon>Viridiplantae</taxon>
        <taxon>Streptophyta</taxon>
        <taxon>Embryophyta</taxon>
        <taxon>Tracheophyta</taxon>
        <taxon>Spermatophyta</taxon>
        <taxon>Magnoliopsida</taxon>
        <taxon>Liliopsida</taxon>
        <taxon>Poales</taxon>
        <taxon>Poaceae</taxon>
        <taxon>PACMAD clade</taxon>
        <taxon>Panicoideae</taxon>
        <taxon>Panicodae</taxon>
        <taxon>Paniceae</taxon>
        <taxon>Cenchrinae</taxon>
        <taxon>Setaria</taxon>
    </lineage>
</organism>
<keyword evidence="1" id="KW-0812">Transmembrane</keyword>
<evidence type="ECO:0000313" key="2">
    <source>
        <dbReference type="EMBL" id="TKV94341.1"/>
    </source>
</evidence>